<dbReference type="OrthoDB" id="495242at2"/>
<sequence length="150" mass="17160">MNKALQFTLPLLVSCLSFSALAQLSTPVLAQTNKEQWVEFGKTNSGETLRLNEKSIKFEMMLVDDTLNNEDGYYDNLPKIRVVAFEYSVGDRKRSAYTKSCNRGNLAAKPSWRTYTSFIDYWPQYFSVEADTVASKRMLQRVCTLSLSKQ</sequence>
<dbReference type="Proteomes" id="UP000010471">
    <property type="component" value="Chromosome"/>
</dbReference>
<dbReference type="HOGENOM" id="CLU_1765001_0_0_3"/>
<keyword evidence="1" id="KW-0732">Signal</keyword>
<reference evidence="2 3" key="1">
    <citation type="submission" date="2012-06" db="EMBL/GenBank/DDBJ databases">
        <title>Finished chromosome of genome of Microcoleus sp. PCC 7113.</title>
        <authorList>
            <consortium name="US DOE Joint Genome Institute"/>
            <person name="Gugger M."/>
            <person name="Coursin T."/>
            <person name="Rippka R."/>
            <person name="Tandeau De Marsac N."/>
            <person name="Huntemann M."/>
            <person name="Wei C.-L."/>
            <person name="Han J."/>
            <person name="Detter J.C."/>
            <person name="Han C."/>
            <person name="Tapia R."/>
            <person name="Chen A."/>
            <person name="Kyrpides N."/>
            <person name="Mavromatis K."/>
            <person name="Markowitz V."/>
            <person name="Szeto E."/>
            <person name="Ivanova N."/>
            <person name="Pagani I."/>
            <person name="Pati A."/>
            <person name="Goodwin L."/>
            <person name="Nordberg H.P."/>
            <person name="Cantor M.N."/>
            <person name="Hua S.X."/>
            <person name="Woyke T."/>
            <person name="Kerfeld C.A."/>
        </authorList>
    </citation>
    <scope>NUCLEOTIDE SEQUENCE [LARGE SCALE GENOMIC DNA]</scope>
    <source>
        <strain evidence="2 3">PCC 7113</strain>
    </source>
</reference>
<name>K9WGR8_9CYAN</name>
<feature type="signal peptide" evidence="1">
    <location>
        <begin position="1"/>
        <end position="22"/>
    </location>
</feature>
<dbReference type="PROSITE" id="PS51257">
    <property type="entry name" value="PROKAR_LIPOPROTEIN"/>
    <property type="match status" value="1"/>
</dbReference>
<accession>K9WGR8</accession>
<evidence type="ECO:0000256" key="1">
    <source>
        <dbReference type="SAM" id="SignalP"/>
    </source>
</evidence>
<gene>
    <name evidence="2" type="ORF">Mic7113_3268</name>
</gene>
<dbReference type="STRING" id="1173027.Mic7113_3268"/>
<dbReference type="AlphaFoldDB" id="K9WGR8"/>
<protein>
    <submittedName>
        <fullName evidence="2">Uncharacterized protein</fullName>
    </submittedName>
</protein>
<evidence type="ECO:0000313" key="2">
    <source>
        <dbReference type="EMBL" id="AFZ19006.1"/>
    </source>
</evidence>
<evidence type="ECO:0000313" key="3">
    <source>
        <dbReference type="Proteomes" id="UP000010471"/>
    </source>
</evidence>
<proteinExistence type="predicted"/>
<feature type="chain" id="PRO_5003937952" evidence="1">
    <location>
        <begin position="23"/>
        <end position="150"/>
    </location>
</feature>
<dbReference type="RefSeq" id="WP_015183150.1">
    <property type="nucleotide sequence ID" value="NC_019738.1"/>
</dbReference>
<dbReference type="KEGG" id="mic:Mic7113_3268"/>
<organism evidence="2 3">
    <name type="scientific">Allocoleopsis franciscana PCC 7113</name>
    <dbReference type="NCBI Taxonomy" id="1173027"/>
    <lineage>
        <taxon>Bacteria</taxon>
        <taxon>Bacillati</taxon>
        <taxon>Cyanobacteriota</taxon>
        <taxon>Cyanophyceae</taxon>
        <taxon>Coleofasciculales</taxon>
        <taxon>Coleofasciculaceae</taxon>
        <taxon>Allocoleopsis</taxon>
        <taxon>Allocoleopsis franciscana</taxon>
    </lineage>
</organism>
<keyword evidence="3" id="KW-1185">Reference proteome</keyword>
<dbReference type="EMBL" id="CP003630">
    <property type="protein sequence ID" value="AFZ19006.1"/>
    <property type="molecule type" value="Genomic_DNA"/>
</dbReference>